<dbReference type="AlphaFoldDB" id="A0A085NNY9"/>
<name>A0A085NNY9_9BILA</name>
<dbReference type="PROSITE" id="PS51061">
    <property type="entry name" value="R3H"/>
    <property type="match status" value="1"/>
</dbReference>
<evidence type="ECO:0000256" key="1">
    <source>
        <dbReference type="ARBA" id="ARBA00001966"/>
    </source>
</evidence>
<keyword evidence="4" id="KW-0479">Metal-binding</keyword>
<feature type="domain" description="4Fe-4S ferredoxin-type" evidence="10">
    <location>
        <begin position="730"/>
        <end position="759"/>
    </location>
</feature>
<dbReference type="NCBIfam" id="NF004538">
    <property type="entry name" value="PRK05888.1-4"/>
    <property type="match status" value="1"/>
</dbReference>
<dbReference type="GO" id="GO:0003954">
    <property type="term" value="F:NADH dehydrogenase activity"/>
    <property type="evidence" value="ECO:0007669"/>
    <property type="project" value="TreeGrafter"/>
</dbReference>
<comment type="cofactor">
    <cofactor evidence="1">
        <name>[4Fe-4S] cluster</name>
        <dbReference type="ChEBI" id="CHEBI:49883"/>
    </cofactor>
</comment>
<evidence type="ECO:0000259" key="9">
    <source>
        <dbReference type="PROSITE" id="PS51061"/>
    </source>
</evidence>
<dbReference type="InterPro" id="IPR036867">
    <property type="entry name" value="R3H_dom_sf"/>
</dbReference>
<keyword evidence="7" id="KW-0411">Iron-sulfur</keyword>
<dbReference type="Pfam" id="PF12838">
    <property type="entry name" value="Fer4_7"/>
    <property type="match status" value="1"/>
</dbReference>
<dbReference type="SUPFAM" id="SSF82708">
    <property type="entry name" value="R3H domain"/>
    <property type="match status" value="1"/>
</dbReference>
<dbReference type="Gene3D" id="3.30.70.3270">
    <property type="match status" value="1"/>
</dbReference>
<dbReference type="HAMAP" id="MF_01351">
    <property type="entry name" value="NDH1_NuoI"/>
    <property type="match status" value="1"/>
</dbReference>
<dbReference type="Gene3D" id="3.30.1370.50">
    <property type="entry name" value="R3H-like domain"/>
    <property type="match status" value="1"/>
</dbReference>
<evidence type="ECO:0000256" key="4">
    <source>
        <dbReference type="ARBA" id="ARBA00022723"/>
    </source>
</evidence>
<dbReference type="GO" id="GO:0003676">
    <property type="term" value="F:nucleic acid binding"/>
    <property type="evidence" value="ECO:0007669"/>
    <property type="project" value="UniProtKB-UniRule"/>
</dbReference>
<accession>A0A085NNY9</accession>
<dbReference type="InterPro" id="IPR017900">
    <property type="entry name" value="4Fe4S_Fe_S_CS"/>
</dbReference>
<dbReference type="GO" id="GO:0005739">
    <property type="term" value="C:mitochondrion"/>
    <property type="evidence" value="ECO:0007669"/>
    <property type="project" value="GOC"/>
</dbReference>
<dbReference type="CDD" id="cd02642">
    <property type="entry name" value="R3H_encore_like"/>
    <property type="match status" value="1"/>
</dbReference>
<evidence type="ECO:0000313" key="12">
    <source>
        <dbReference type="EMBL" id="KFD71185.1"/>
    </source>
</evidence>
<dbReference type="InterPro" id="IPR024771">
    <property type="entry name" value="SUZ"/>
</dbReference>
<feature type="region of interest" description="Disordered" evidence="8">
    <location>
        <begin position="1"/>
        <end position="34"/>
    </location>
</feature>
<evidence type="ECO:0000256" key="8">
    <source>
        <dbReference type="SAM" id="MobiDB-lite"/>
    </source>
</evidence>
<evidence type="ECO:0000256" key="5">
    <source>
        <dbReference type="ARBA" id="ARBA00022967"/>
    </source>
</evidence>
<keyword evidence="3" id="KW-0004">4Fe-4S</keyword>
<evidence type="ECO:0000256" key="3">
    <source>
        <dbReference type="ARBA" id="ARBA00022485"/>
    </source>
</evidence>
<feature type="domain" description="R3H" evidence="9">
    <location>
        <begin position="128"/>
        <end position="191"/>
    </location>
</feature>
<feature type="domain" description="4Fe-4S ferredoxin-type" evidence="10">
    <location>
        <begin position="785"/>
        <end position="814"/>
    </location>
</feature>
<sequence>MTAVGPQKENISTKRNVHKLRLSKQNEVDEDSSMVKEQVQSKSSPVVSVNAGDPQVVAFPLPKDAQALNVATSVESSKSAVSEFSASKANSRLIVTRDATGQCKFTDSTGTDLEQFIITTLHKNAKDRQLLLETERELVAFIRDASKRSHRFAPMTSYNRMIVHRVAAFFGLHHNVDQLGTAVVVSKTEYSRVYDLQCDVVFFVAVQLSFLQFRPDKQFSEYIKEEPSAQEPKLPIVLKREPVNALKSEDNVPTPQKARSFEEREEQYVRARARIFNQSSAEAVLESSLAAYSNTWSSGDSGAADPVFSRTGHVMRKAVTFSSSYNPNDVGKTMLRRCNTDVESVDTSAPFQPLNAMSEASARFPFNGLPLRPQQQVIFAVASMEQVPTGAIILRPDTGQPYRNQDGSIYRHNPLLWQMMNVKNDGQAQCNLSSNGYPFRTMGAGVQSHAGGAPLLHSQMQQLNLNIDSTAPIETMQTVPSPPNIFMGSGPMCTYLVSPQQGSALGQPQTPLCSTQMAFSQHECGGVQGSAELIQPNATIPGLNHVANQQPSTHVNQQQNSLVYPVGCNFYWNLTQQSSQPLANPLPPVLVGEEQNMPPQYQFMENSVENSPAFLVYNGPTRCYQDAFFNLVSVSFRRHRCCLARGAAIVSKKLKTLGLHSQYVEYVGEDKIEPTLTAQLNQGFNWMFMSELFRALAMVFGSFFKQPATINYPFEKGPLSPRFRGEHVLRRYPSGEERCIACKLCEAICPAQIMLRHFLLLNWFILKQAITIEAEERPDGSRRTTRYDIDMCKCIYCGLCQEACPVDAIVEGPNFEFSTETREELIYNKEKLLLNGDRWEVAIAANMQADYLYR</sequence>
<organism evidence="12">
    <name type="scientific">Trichuris suis</name>
    <name type="common">pig whipworm</name>
    <dbReference type="NCBI Taxonomy" id="68888"/>
    <lineage>
        <taxon>Eukaryota</taxon>
        <taxon>Metazoa</taxon>
        <taxon>Ecdysozoa</taxon>
        <taxon>Nematoda</taxon>
        <taxon>Enoplea</taxon>
        <taxon>Dorylaimia</taxon>
        <taxon>Trichinellida</taxon>
        <taxon>Trichuridae</taxon>
        <taxon>Trichuris</taxon>
    </lineage>
</organism>
<evidence type="ECO:0000256" key="6">
    <source>
        <dbReference type="ARBA" id="ARBA00023004"/>
    </source>
</evidence>
<dbReference type="GO" id="GO:0051539">
    <property type="term" value="F:4 iron, 4 sulfur cluster binding"/>
    <property type="evidence" value="ECO:0007669"/>
    <property type="project" value="UniProtKB-KW"/>
</dbReference>
<dbReference type="Pfam" id="PF01424">
    <property type="entry name" value="R3H"/>
    <property type="match status" value="1"/>
</dbReference>
<dbReference type="GO" id="GO:0046872">
    <property type="term" value="F:metal ion binding"/>
    <property type="evidence" value="ECO:0007669"/>
    <property type="project" value="UniProtKB-KW"/>
</dbReference>
<dbReference type="EMBL" id="KL367483">
    <property type="protein sequence ID" value="KFD71185.1"/>
    <property type="molecule type" value="Genomic_DNA"/>
</dbReference>
<keyword evidence="5" id="KW-1278">Translocase</keyword>
<dbReference type="InterPro" id="IPR010226">
    <property type="entry name" value="NADH_quinone_OxRdtase_chainI"/>
</dbReference>
<dbReference type="GO" id="GO:0006120">
    <property type="term" value="P:mitochondrial electron transport, NADH to ubiquinone"/>
    <property type="evidence" value="ECO:0007669"/>
    <property type="project" value="TreeGrafter"/>
</dbReference>
<dbReference type="Proteomes" id="UP000030758">
    <property type="component" value="Unassembled WGS sequence"/>
</dbReference>
<evidence type="ECO:0000259" key="10">
    <source>
        <dbReference type="PROSITE" id="PS51379"/>
    </source>
</evidence>
<dbReference type="InterPro" id="IPR001374">
    <property type="entry name" value="R3H_dom"/>
</dbReference>
<dbReference type="InterPro" id="IPR017896">
    <property type="entry name" value="4Fe4S_Fe-S-bd"/>
</dbReference>
<comment type="similarity">
    <text evidence="2">Belongs to the complex I 23 kDa subunit family.</text>
</comment>
<reference evidence="12" key="1">
    <citation type="journal article" date="2014" name="Nat. Genet.">
        <title>Genome and transcriptome of the porcine whipworm Trichuris suis.</title>
        <authorList>
            <person name="Jex A.R."/>
            <person name="Nejsum P."/>
            <person name="Schwarz E.M."/>
            <person name="Hu L."/>
            <person name="Young N.D."/>
            <person name="Hall R.S."/>
            <person name="Korhonen P.K."/>
            <person name="Liao S."/>
            <person name="Thamsborg S."/>
            <person name="Xia J."/>
            <person name="Xu P."/>
            <person name="Wang S."/>
            <person name="Scheerlinck J.P."/>
            <person name="Hofmann A."/>
            <person name="Sternberg P.W."/>
            <person name="Wang J."/>
            <person name="Gasser R.B."/>
        </authorList>
    </citation>
    <scope>NUCLEOTIDE SEQUENCE [LARGE SCALE GENOMIC DNA]</scope>
    <source>
        <strain evidence="12">DCEP-RM93F</strain>
    </source>
</reference>
<evidence type="ECO:0008006" key="13">
    <source>
        <dbReference type="Google" id="ProtNLM"/>
    </source>
</evidence>
<dbReference type="PANTHER" id="PTHR10849">
    <property type="entry name" value="NADH DEHYDROGENASE UBIQUINONE IRON-SULFUR PROTEIN 8, MITOCHONDRIAL"/>
    <property type="match status" value="1"/>
</dbReference>
<dbReference type="PROSITE" id="PS51673">
    <property type="entry name" value="SUZ"/>
    <property type="match status" value="1"/>
</dbReference>
<dbReference type="GO" id="GO:0032981">
    <property type="term" value="P:mitochondrial respiratory chain complex I assembly"/>
    <property type="evidence" value="ECO:0007669"/>
    <property type="project" value="TreeGrafter"/>
</dbReference>
<gene>
    <name evidence="12" type="ORF">M514_04967</name>
</gene>
<keyword evidence="6" id="KW-0408">Iron</keyword>
<evidence type="ECO:0000259" key="11">
    <source>
        <dbReference type="PROSITE" id="PS51673"/>
    </source>
</evidence>
<dbReference type="PROSITE" id="PS51379">
    <property type="entry name" value="4FE4S_FER_2"/>
    <property type="match status" value="2"/>
</dbReference>
<evidence type="ECO:0000256" key="2">
    <source>
        <dbReference type="ARBA" id="ARBA00010277"/>
    </source>
</evidence>
<dbReference type="PROSITE" id="PS00198">
    <property type="entry name" value="4FE4S_FER_1"/>
    <property type="match status" value="2"/>
</dbReference>
<proteinExistence type="inferred from homology"/>
<dbReference type="PANTHER" id="PTHR10849:SF20">
    <property type="entry name" value="NADH DEHYDROGENASE [UBIQUINONE] IRON-SULFUR PROTEIN 8, MITOCHONDRIAL"/>
    <property type="match status" value="1"/>
</dbReference>
<feature type="domain" description="SUZ" evidence="11">
    <location>
        <begin position="213"/>
        <end position="280"/>
    </location>
</feature>
<dbReference type="Pfam" id="PF12752">
    <property type="entry name" value="SUZ"/>
    <property type="match status" value="1"/>
</dbReference>
<dbReference type="GO" id="GO:0016020">
    <property type="term" value="C:membrane"/>
    <property type="evidence" value="ECO:0007669"/>
    <property type="project" value="InterPro"/>
</dbReference>
<dbReference type="SUPFAM" id="SSF54862">
    <property type="entry name" value="4Fe-4S ferredoxins"/>
    <property type="match status" value="1"/>
</dbReference>
<dbReference type="SMART" id="SM00393">
    <property type="entry name" value="R3H"/>
    <property type="match status" value="1"/>
</dbReference>
<protein>
    <recommendedName>
        <fullName evidence="13">SUZ domain-containing protein</fullName>
    </recommendedName>
</protein>
<evidence type="ECO:0000256" key="7">
    <source>
        <dbReference type="ARBA" id="ARBA00023014"/>
    </source>
</evidence>